<dbReference type="Proteomes" id="UP000010367">
    <property type="component" value="Plasmid pOSCIL6304.02"/>
</dbReference>
<keyword evidence="7" id="KW-0460">Magnesium</keyword>
<dbReference type="InterPro" id="IPR044929">
    <property type="entry name" value="DNA/RNA_non-sp_Endonuclease_sf"/>
</dbReference>
<evidence type="ECO:0000313" key="13">
    <source>
        <dbReference type="Proteomes" id="UP000010367"/>
    </source>
</evidence>
<dbReference type="InterPro" id="IPR040255">
    <property type="entry name" value="Non-specific_endonuclease"/>
</dbReference>
<dbReference type="InterPro" id="IPR018524">
    <property type="entry name" value="DNA/RNA_endonuclease_AS"/>
</dbReference>
<dbReference type="RefSeq" id="WP_015152099.1">
    <property type="nucleotide sequence ID" value="NC_019694.1"/>
</dbReference>
<dbReference type="EMBL" id="CP003609">
    <property type="protein sequence ID" value="AFY85547.1"/>
    <property type="molecule type" value="Genomic_DNA"/>
</dbReference>
<keyword evidence="4 9" id="KW-0479">Metal-binding</keyword>
<evidence type="ECO:0000256" key="2">
    <source>
        <dbReference type="ARBA" id="ARBA00010052"/>
    </source>
</evidence>
<dbReference type="GO" id="GO:0046872">
    <property type="term" value="F:metal ion binding"/>
    <property type="evidence" value="ECO:0007669"/>
    <property type="project" value="UniProtKB-KW"/>
</dbReference>
<keyword evidence="5 12" id="KW-0255">Endonuclease</keyword>
<dbReference type="PROSITE" id="PS01070">
    <property type="entry name" value="NUCLEASE_NON_SPEC"/>
    <property type="match status" value="1"/>
</dbReference>
<dbReference type="SUPFAM" id="SSF54060">
    <property type="entry name" value="His-Me finger endonucleases"/>
    <property type="match status" value="1"/>
</dbReference>
<protein>
    <submittedName>
        <fullName evidence="12">DNA/RNA endonuclease G, NUC1</fullName>
    </submittedName>
</protein>
<evidence type="ECO:0000256" key="7">
    <source>
        <dbReference type="ARBA" id="ARBA00022842"/>
    </source>
</evidence>
<dbReference type="SMART" id="SM00892">
    <property type="entry name" value="Endonuclease_NS"/>
    <property type="match status" value="1"/>
</dbReference>
<geneLocation type="plasmid" evidence="12 13">
    <name>pOSCIL6304.02</name>
</geneLocation>
<feature type="active site" description="Proton acceptor" evidence="8">
    <location>
        <position position="665"/>
    </location>
</feature>
<dbReference type="GO" id="GO:0003676">
    <property type="term" value="F:nucleic acid binding"/>
    <property type="evidence" value="ECO:0007669"/>
    <property type="project" value="InterPro"/>
</dbReference>
<gene>
    <name evidence="12" type="ORF">Oscil6304_6092</name>
</gene>
<sequence length="837" mass="92928">MDSLSYIYNPSVRDWVVNKNQQQPVVGKPLVLLADWIDGIEPVKLLNGGFAEAAADAMFASLVQLDQKYDGTVGGANGLYDADGNLIRTQGDIFNSPLHFIGIGQGAVVNTEIIQRLGTYFPNAGGVDANSRDLLMTAIDPYDYDDNSPSIFQNIFDPEVVVWDNVTYADNYYQTNGTGNTLNGQELSSADWNINLNSLAGFDSDDPHQTAAAWYAGIADLSPSQIPDENGQTIYRRLGDLAQGETPWYVPDHTNANLSNFGNESAPWEGIGTGWFNSILGGGSELRPYDVNGKKSKQELGDFDEYLQSRRLPITYDNTYTGQPVGSRLRGDYAVPTLFNGNFDSVTAKFEEQNHSIPGWSYSGSGSQSIPNNVLQKNLIAWDEIPSFQKSERDKFGYGTFIPKSFALQMGGGQGTTAQHNPFIVPDWGVLRLDLHVPESSVSNNGKLKIHIEPLDSSVSSQTGEILLRKAQNKTQIITPTAPRMPASYGDDRYKIGYGLQGFETFHIDIDRELRGQPATLRLELEGTEPIYLDNIFFKSESLKWGNPTEARAELNSQYENNYLIEKPQYSLSYNASKNTINWVSWKLNQSWFGSASRSGLGFGEDPALDNTGWDRVKHVDYNANYLQDKNGQAVENVQKDDYGDPILDPETGEPIPIIDIDRGHLAPVADRTRTRKDVLATFLTTNILPQQQTNNRGIWRALEKHIQDVVKRPPNGGHLDTYIIAGGFDVNQQYNGISQNDSLDPLIHLPRGLWKVALTVGDNINEPPTTSHYGVYMGNEPRSDWQQFTINIEELEKLLSADNTIPFQYEFLTSNVTASESQTIKGNNKIIFPSPG</sequence>
<proteinExistence type="inferred from homology"/>
<name>K9TRS7_9CYAN</name>
<evidence type="ECO:0000256" key="9">
    <source>
        <dbReference type="PIRSR" id="PIRSR640255-2"/>
    </source>
</evidence>
<keyword evidence="13" id="KW-1185">Reference proteome</keyword>
<dbReference type="KEGG" id="oac:Oscil6304_6092"/>
<evidence type="ECO:0000256" key="3">
    <source>
        <dbReference type="ARBA" id="ARBA00022722"/>
    </source>
</evidence>
<evidence type="ECO:0000256" key="8">
    <source>
        <dbReference type="PIRSR" id="PIRSR640255-1"/>
    </source>
</evidence>
<dbReference type="HOGENOM" id="CLU_339442_0_0_3"/>
<feature type="binding site" evidence="9">
    <location>
        <position position="696"/>
    </location>
    <ligand>
        <name>Mg(2+)</name>
        <dbReference type="ChEBI" id="CHEBI:18420"/>
        <note>catalytic</note>
    </ligand>
</feature>
<dbReference type="SMART" id="SM00477">
    <property type="entry name" value="NUC"/>
    <property type="match status" value="1"/>
</dbReference>
<evidence type="ECO:0000259" key="11">
    <source>
        <dbReference type="SMART" id="SM00892"/>
    </source>
</evidence>
<dbReference type="AlphaFoldDB" id="K9TRS7"/>
<keyword evidence="12" id="KW-0614">Plasmid</keyword>
<dbReference type="InterPro" id="IPR001604">
    <property type="entry name" value="Endo_G_ENPP1-like_dom"/>
</dbReference>
<dbReference type="PANTHER" id="PTHR13966">
    <property type="entry name" value="ENDONUCLEASE RELATED"/>
    <property type="match status" value="1"/>
</dbReference>
<feature type="domain" description="ENPP1-3/EXOG-like endonuclease/phosphodiesterase" evidence="10">
    <location>
        <begin position="567"/>
        <end position="819"/>
    </location>
</feature>
<evidence type="ECO:0000259" key="10">
    <source>
        <dbReference type="SMART" id="SM00477"/>
    </source>
</evidence>
<comment type="similarity">
    <text evidence="2">Belongs to the DNA/RNA non-specific endonuclease family.</text>
</comment>
<evidence type="ECO:0000256" key="1">
    <source>
        <dbReference type="ARBA" id="ARBA00001946"/>
    </source>
</evidence>
<reference evidence="12 13" key="1">
    <citation type="submission" date="2012-06" db="EMBL/GenBank/DDBJ databases">
        <title>Finished plasmid 2 of genome of Oscillatoria acuminata PCC 6304.</title>
        <authorList>
            <consortium name="US DOE Joint Genome Institute"/>
            <person name="Gugger M."/>
            <person name="Coursin T."/>
            <person name="Rippka R."/>
            <person name="Tandeau De Marsac N."/>
            <person name="Huntemann M."/>
            <person name="Wei C.-L."/>
            <person name="Han J."/>
            <person name="Detter J.C."/>
            <person name="Han C."/>
            <person name="Tapia R."/>
            <person name="Davenport K."/>
            <person name="Daligault H."/>
            <person name="Erkkila T."/>
            <person name="Gu W."/>
            <person name="Munk A.C.C."/>
            <person name="Teshima H."/>
            <person name="Xu Y."/>
            <person name="Chain P."/>
            <person name="Chen A."/>
            <person name="Krypides N."/>
            <person name="Mavromatis K."/>
            <person name="Markowitz V."/>
            <person name="Szeto E."/>
            <person name="Ivanova N."/>
            <person name="Mikhailova N."/>
            <person name="Ovchinnikova G."/>
            <person name="Pagani I."/>
            <person name="Pati A."/>
            <person name="Goodwin L."/>
            <person name="Peters L."/>
            <person name="Pitluck S."/>
            <person name="Woyke T."/>
            <person name="Kerfeld C."/>
        </authorList>
    </citation>
    <scope>NUCLEOTIDE SEQUENCE [LARGE SCALE GENOMIC DNA]</scope>
    <source>
        <strain evidence="12 13">PCC 6304</strain>
        <plasmid evidence="13">Plasmid pOSCIL6304.02</plasmid>
    </source>
</reference>
<feature type="domain" description="DNA/RNA non-specific endonuclease/pyrophosphatase/phosphodiesterase" evidence="11">
    <location>
        <begin position="566"/>
        <end position="819"/>
    </location>
</feature>
<evidence type="ECO:0000313" key="12">
    <source>
        <dbReference type="EMBL" id="AFY85547.1"/>
    </source>
</evidence>
<dbReference type="OrthoDB" id="9811262at2"/>
<evidence type="ECO:0000256" key="6">
    <source>
        <dbReference type="ARBA" id="ARBA00022801"/>
    </source>
</evidence>
<keyword evidence="6" id="KW-0378">Hydrolase</keyword>
<dbReference type="InterPro" id="IPR020821">
    <property type="entry name" value="ENPP1-3/EXOG-like_nuc-like"/>
</dbReference>
<comment type="cofactor">
    <cofactor evidence="1">
        <name>Mg(2+)</name>
        <dbReference type="ChEBI" id="CHEBI:18420"/>
    </cofactor>
</comment>
<dbReference type="PANTHER" id="PTHR13966:SF5">
    <property type="entry name" value="ENDONUCLEASE G, MITOCHONDRIAL"/>
    <property type="match status" value="1"/>
</dbReference>
<organism evidence="12 13">
    <name type="scientific">Oscillatoria acuminata PCC 6304</name>
    <dbReference type="NCBI Taxonomy" id="56110"/>
    <lineage>
        <taxon>Bacteria</taxon>
        <taxon>Bacillati</taxon>
        <taxon>Cyanobacteriota</taxon>
        <taxon>Cyanophyceae</taxon>
        <taxon>Oscillatoriophycideae</taxon>
        <taxon>Oscillatoriales</taxon>
        <taxon>Oscillatoriaceae</taxon>
        <taxon>Oscillatoria</taxon>
    </lineage>
</organism>
<keyword evidence="3" id="KW-0540">Nuclease</keyword>
<evidence type="ECO:0000256" key="5">
    <source>
        <dbReference type="ARBA" id="ARBA00022759"/>
    </source>
</evidence>
<dbReference type="InParanoid" id="K9TRS7"/>
<dbReference type="InterPro" id="IPR044925">
    <property type="entry name" value="His-Me_finger_sf"/>
</dbReference>
<dbReference type="GO" id="GO:0016787">
    <property type="term" value="F:hydrolase activity"/>
    <property type="evidence" value="ECO:0007669"/>
    <property type="project" value="UniProtKB-KW"/>
</dbReference>
<dbReference type="Pfam" id="PF01223">
    <property type="entry name" value="Endonuclease_NS"/>
    <property type="match status" value="1"/>
</dbReference>
<evidence type="ECO:0000256" key="4">
    <source>
        <dbReference type="ARBA" id="ARBA00022723"/>
    </source>
</evidence>
<dbReference type="Gene3D" id="3.40.570.10">
    <property type="entry name" value="Extracellular Endonuclease, subunit A"/>
    <property type="match status" value="1"/>
</dbReference>
<accession>K9TRS7</accession>
<dbReference type="GO" id="GO:0004519">
    <property type="term" value="F:endonuclease activity"/>
    <property type="evidence" value="ECO:0007669"/>
    <property type="project" value="UniProtKB-KW"/>
</dbReference>